<evidence type="ECO:0000313" key="2">
    <source>
        <dbReference type="EMBL" id="RCK78209.1"/>
    </source>
</evidence>
<dbReference type="EMBL" id="QOQW01000026">
    <property type="protein sequence ID" value="RCK78209.1"/>
    <property type="molecule type" value="Genomic_DNA"/>
</dbReference>
<sequence length="75" mass="8125">MGLFGTVSCGISSSSSRITGCSRRREPRGDSGWDPASRPGFRLFVRHYRVAAGPLSTRGRSGVYLESELRYAAAT</sequence>
<dbReference type="Proteomes" id="UP000252355">
    <property type="component" value="Unassembled WGS sequence"/>
</dbReference>
<comment type="caution">
    <text evidence="2">The sequence shown here is derived from an EMBL/GenBank/DDBJ whole genome shotgun (WGS) entry which is preliminary data.</text>
</comment>
<gene>
    <name evidence="2" type="ORF">OZSIB_1725</name>
</gene>
<dbReference type="AlphaFoldDB" id="A0A367ZKD3"/>
<evidence type="ECO:0000313" key="3">
    <source>
        <dbReference type="Proteomes" id="UP000252355"/>
    </source>
</evidence>
<evidence type="ECO:0000256" key="1">
    <source>
        <dbReference type="SAM" id="MobiDB-lite"/>
    </source>
</evidence>
<organism evidence="2 3">
    <name type="scientific">Candidatus Ozemobacter sibiricus</name>
    <dbReference type="NCBI Taxonomy" id="2268124"/>
    <lineage>
        <taxon>Bacteria</taxon>
        <taxon>Candidatus Ozemobacteria</taxon>
        <taxon>Candidatus Ozemobacterales</taxon>
        <taxon>Candidatus Ozemobacteraceae</taxon>
        <taxon>Candidatus Ozemobacter</taxon>
    </lineage>
</organism>
<feature type="compositionally biased region" description="Low complexity" evidence="1">
    <location>
        <begin position="8"/>
        <end position="21"/>
    </location>
</feature>
<feature type="region of interest" description="Disordered" evidence="1">
    <location>
        <begin position="1"/>
        <end position="38"/>
    </location>
</feature>
<protein>
    <submittedName>
        <fullName evidence="2">Uncharacterized protein</fullName>
    </submittedName>
</protein>
<proteinExistence type="predicted"/>
<name>A0A367ZKD3_9BACT</name>
<reference evidence="2 3" key="1">
    <citation type="submission" date="2018-05" db="EMBL/GenBank/DDBJ databases">
        <title>A metagenomic window into the 2 km-deep terrestrial subsurface aquifer revealed taxonomically and functionally diverse microbial community comprising novel uncultured bacterial lineages.</title>
        <authorList>
            <person name="Kadnikov V.V."/>
            <person name="Mardanov A.V."/>
            <person name="Beletsky A.V."/>
            <person name="Banks D."/>
            <person name="Pimenov N.V."/>
            <person name="Frank Y.A."/>
            <person name="Karnachuk O.V."/>
            <person name="Ravin N.V."/>
        </authorList>
    </citation>
    <scope>NUCLEOTIDE SEQUENCE [LARGE SCALE GENOMIC DNA]</scope>
    <source>
        <strain evidence="2">BY5</strain>
    </source>
</reference>
<accession>A0A367ZKD3</accession>